<dbReference type="GO" id="GO:0019748">
    <property type="term" value="P:secondary metabolic process"/>
    <property type="evidence" value="ECO:0007669"/>
    <property type="project" value="TreeGrafter"/>
</dbReference>
<dbReference type="OrthoDB" id="443318at2759"/>
<evidence type="ECO:0000256" key="2">
    <source>
        <dbReference type="SAM" id="MobiDB-lite"/>
    </source>
</evidence>
<keyword evidence="4" id="KW-1185">Reference proteome</keyword>
<dbReference type="SUPFAM" id="SSF53474">
    <property type="entry name" value="alpha/beta-Hydrolases"/>
    <property type="match status" value="1"/>
</dbReference>
<dbReference type="GO" id="GO:0004185">
    <property type="term" value="F:serine-type carboxypeptidase activity"/>
    <property type="evidence" value="ECO:0007669"/>
    <property type="project" value="InterPro"/>
</dbReference>
<dbReference type="Gene3D" id="3.40.50.1820">
    <property type="entry name" value="alpha/beta hydrolase"/>
    <property type="match status" value="1"/>
</dbReference>
<dbReference type="InterPro" id="IPR001563">
    <property type="entry name" value="Peptidase_S10"/>
</dbReference>
<dbReference type="GO" id="GO:0016747">
    <property type="term" value="F:acyltransferase activity, transferring groups other than amino-acyl groups"/>
    <property type="evidence" value="ECO:0007669"/>
    <property type="project" value="TreeGrafter"/>
</dbReference>
<dbReference type="AlphaFoldDB" id="A0A2U1L580"/>
<dbReference type="Proteomes" id="UP000245207">
    <property type="component" value="Unassembled WGS sequence"/>
</dbReference>
<dbReference type="PANTHER" id="PTHR11802">
    <property type="entry name" value="SERINE PROTEASE FAMILY S10 SERINE CARBOXYPEPTIDASE"/>
    <property type="match status" value="1"/>
</dbReference>
<dbReference type="PANTHER" id="PTHR11802:SF385">
    <property type="entry name" value="SINAPOYLGLUCOSE--SINAPOYLGLUCOSE O-SINAPOYLTRANSFERASE"/>
    <property type="match status" value="1"/>
</dbReference>
<protein>
    <submittedName>
        <fullName evidence="3">Peptidase S10, serine carboxypeptidase, Alpha/Beta hydrolase fold protein</fullName>
    </submittedName>
</protein>
<dbReference type="EMBL" id="PKPP01011451">
    <property type="protein sequence ID" value="PWA44114.1"/>
    <property type="molecule type" value="Genomic_DNA"/>
</dbReference>
<name>A0A2U1L580_ARTAN</name>
<keyword evidence="3" id="KW-0645">Protease</keyword>
<reference evidence="3 4" key="1">
    <citation type="journal article" date="2018" name="Mol. Plant">
        <title>The genome of Artemisia annua provides insight into the evolution of Asteraceae family and artemisinin biosynthesis.</title>
        <authorList>
            <person name="Shen Q."/>
            <person name="Zhang L."/>
            <person name="Liao Z."/>
            <person name="Wang S."/>
            <person name="Yan T."/>
            <person name="Shi P."/>
            <person name="Liu M."/>
            <person name="Fu X."/>
            <person name="Pan Q."/>
            <person name="Wang Y."/>
            <person name="Lv Z."/>
            <person name="Lu X."/>
            <person name="Zhang F."/>
            <person name="Jiang W."/>
            <person name="Ma Y."/>
            <person name="Chen M."/>
            <person name="Hao X."/>
            <person name="Li L."/>
            <person name="Tang Y."/>
            <person name="Lv G."/>
            <person name="Zhou Y."/>
            <person name="Sun X."/>
            <person name="Brodelius P.E."/>
            <person name="Rose J.K.C."/>
            <person name="Tang K."/>
        </authorList>
    </citation>
    <scope>NUCLEOTIDE SEQUENCE [LARGE SCALE GENOMIC DNA]</scope>
    <source>
        <strain evidence="4">cv. Huhao1</strain>
        <tissue evidence="3">Leaf</tissue>
    </source>
</reference>
<dbReference type="Pfam" id="PF00450">
    <property type="entry name" value="Peptidase_S10"/>
    <property type="match status" value="1"/>
</dbReference>
<sequence>MANSGFKELAWVCALNTRVGLGYVGIGEKEDVQLFYYFVESTRNPLEDPLIFYIPGGPGASALITFLYETGPLFFNLDDGLDNLTLKLNPNAWTQMASVIFVDMPAGTGFSYAETKEGWTSSDSNMAIQANQFIKKFLTDHPKFLKNSLYLAGISYIGVVLPRITLEIYEGNERGDQPSLNIQGYILMSPLTHKFNDFNSRLEYAHRLALISDDIYKSAIEHCNGNYVNVDSVNSVCAASLQRYDECTSRINMDNVLEEFCDENDPMRDCDECSKVLVQMPNPLDDSPVLPKYSAVASIVMNASNHLRPFLMMDPLATLEALEPDEGSGTMFRPWLSQKATNQFWAGKTRPRWMGTPTLTIVLRSLGHEVALAMLNQLFPFLIGGEPSSFLFGSVFLVLENSRHISQDQNDYPCPMGWPGSSSANENSIPKPSEYLLDRRLYLYGELSYDRSRPVSISFPRRLPTRGKFGNRGQLGGFYLEGGAKEALGLDKEDDKGRRRKQGNERPLSVGCSLPTPQ</sequence>
<evidence type="ECO:0000313" key="4">
    <source>
        <dbReference type="Proteomes" id="UP000245207"/>
    </source>
</evidence>
<organism evidence="3 4">
    <name type="scientific">Artemisia annua</name>
    <name type="common">Sweet wormwood</name>
    <dbReference type="NCBI Taxonomy" id="35608"/>
    <lineage>
        <taxon>Eukaryota</taxon>
        <taxon>Viridiplantae</taxon>
        <taxon>Streptophyta</taxon>
        <taxon>Embryophyta</taxon>
        <taxon>Tracheophyta</taxon>
        <taxon>Spermatophyta</taxon>
        <taxon>Magnoliopsida</taxon>
        <taxon>eudicotyledons</taxon>
        <taxon>Gunneridae</taxon>
        <taxon>Pentapetalae</taxon>
        <taxon>asterids</taxon>
        <taxon>campanulids</taxon>
        <taxon>Asterales</taxon>
        <taxon>Asteraceae</taxon>
        <taxon>Asteroideae</taxon>
        <taxon>Anthemideae</taxon>
        <taxon>Artemisiinae</taxon>
        <taxon>Artemisia</taxon>
    </lineage>
</organism>
<feature type="region of interest" description="Disordered" evidence="2">
    <location>
        <begin position="489"/>
        <end position="518"/>
    </location>
</feature>
<comment type="caution">
    <text evidence="3">The sequence shown here is derived from an EMBL/GenBank/DDBJ whole genome shotgun (WGS) entry which is preliminary data.</text>
</comment>
<keyword evidence="3" id="KW-0121">Carboxypeptidase</keyword>
<proteinExistence type="inferred from homology"/>
<keyword evidence="3" id="KW-0378">Hydrolase</keyword>
<dbReference type="PRINTS" id="PR00724">
    <property type="entry name" value="CRBOXYPTASEC"/>
</dbReference>
<evidence type="ECO:0000256" key="1">
    <source>
        <dbReference type="ARBA" id="ARBA00009431"/>
    </source>
</evidence>
<dbReference type="InterPro" id="IPR029058">
    <property type="entry name" value="AB_hydrolase_fold"/>
</dbReference>
<evidence type="ECO:0000313" key="3">
    <source>
        <dbReference type="EMBL" id="PWA44114.1"/>
    </source>
</evidence>
<comment type="similarity">
    <text evidence="1">Belongs to the peptidase S10 family.</text>
</comment>
<accession>A0A2U1L580</accession>
<gene>
    <name evidence="3" type="ORF">CTI12_AA529900</name>
</gene>
<dbReference type="GO" id="GO:0006508">
    <property type="term" value="P:proteolysis"/>
    <property type="evidence" value="ECO:0007669"/>
    <property type="project" value="InterPro"/>
</dbReference>